<dbReference type="InterPro" id="IPR018580">
    <property type="entry name" value="Uncharacterised_YfhO"/>
</dbReference>
<feature type="transmembrane region" description="Helical" evidence="1">
    <location>
        <begin position="231"/>
        <end position="253"/>
    </location>
</feature>
<feature type="transmembrane region" description="Helical" evidence="1">
    <location>
        <begin position="407"/>
        <end position="427"/>
    </location>
</feature>
<protein>
    <recommendedName>
        <fullName evidence="4">YfhO family protein</fullName>
    </recommendedName>
</protein>
<dbReference type="Pfam" id="PF09586">
    <property type="entry name" value="YfhO"/>
    <property type="match status" value="1"/>
</dbReference>
<sequence length="878" mass="101643">MLQRFKPYLFNALVTSIIALSLAIFLGVTPFGHSSMLTIDLSQQYVDFFSLFKDTLLHHPEKFLYSFEKGFGGEMIGLWAYYLMSPFNFMLLLFKDVNLVHAVTIMTYLKIVAASSTMFYFIRHKYPMSVLNTTLFANCYAFMNYIMIYMLNIMWLDGMILLPLIALGLDRIITHRSGKLYVLSLSLLFIANYYIGYMVALFLAMYAFYVISEYSSFKQWKAVATQYATFVGYSLVSALLSGIMLIPTFTSLLDNKASHMKTGSLSWETVYNLKDVLSKIFIASYTSDEISKGSPNFYAGIIIFALLGFYYANRKINWQEKMVTGFMAVMFYLPFHFEFFDKLWHGGQFPIWYPFRFSFTLSFMLIILAIKGYRSLPKIIPLPWIFASIAVFASICFYYVWDVEFEYVTFMNISLTLAFFLGYIILVQIDTSKPMIQQSILLLLVCVELFTNAAFILQEMNYLPTHKFQDYVTILNQAVEPYAPTSDEFYRVHTTFQRTKNEAMFVHVPGLDHFGSTIEAVSPKLYGYLGFPDTNGSINYTNGTFFTDDFFDVRYFVAPSSDTIANTKDEEYLLFPTSEKMDLYHYSVVENQPRYTVRENKQRLGFASEVSKEILTAEFQNHQPIQNQELLLSLIFPNNSTEFFKEVPMGEMELTNAEIINNGDGDFYTYQKIDAKKPAFVDVPFSTTTGNTYYFTLPSQWNSKNIAAKLNGHKYRITMPYRTRQVANASYRRIMADQKLTIELLKEEMKANKVYLYEFDQDRYDQLIAQKQPTRFNVTHWNHRSIEGKGIMEGDDHYLLLTVPNDHSWHFKVNDQPVQAESVLNDTLMAVPVPKGEYTLKMTYFPYSLVYGAISTLIGAIAFAIILYYERKNGIINH</sequence>
<dbReference type="Proteomes" id="UP000235682">
    <property type="component" value="Unassembled WGS sequence"/>
</dbReference>
<gene>
    <name evidence="2" type="ORF">CJ205_04245</name>
</gene>
<organism evidence="2 3">
    <name type="scientific">Dolosicoccus paucivorans</name>
    <dbReference type="NCBI Taxonomy" id="84521"/>
    <lineage>
        <taxon>Bacteria</taxon>
        <taxon>Bacillati</taxon>
        <taxon>Bacillota</taxon>
        <taxon>Bacilli</taxon>
        <taxon>Lactobacillales</taxon>
        <taxon>Aerococcaceae</taxon>
        <taxon>Dolosicoccus</taxon>
    </lineage>
</organism>
<feature type="transmembrane region" description="Helical" evidence="1">
    <location>
        <begin position="297"/>
        <end position="313"/>
    </location>
</feature>
<dbReference type="AlphaFoldDB" id="A0A2N6SN47"/>
<keyword evidence="1" id="KW-0472">Membrane</keyword>
<dbReference type="PANTHER" id="PTHR38454">
    <property type="entry name" value="INTEGRAL MEMBRANE PROTEIN-RELATED"/>
    <property type="match status" value="1"/>
</dbReference>
<feature type="transmembrane region" description="Helical" evidence="1">
    <location>
        <begin position="322"/>
        <end position="339"/>
    </location>
</feature>
<feature type="transmembrane region" description="Helical" evidence="1">
    <location>
        <begin position="439"/>
        <end position="457"/>
    </location>
</feature>
<accession>A0A2N6SN47</accession>
<feature type="transmembrane region" description="Helical" evidence="1">
    <location>
        <begin position="181"/>
        <end position="211"/>
    </location>
</feature>
<dbReference type="OrthoDB" id="9815466at2"/>
<keyword evidence="3" id="KW-1185">Reference proteome</keyword>
<keyword evidence="1" id="KW-0812">Transmembrane</keyword>
<dbReference type="PANTHER" id="PTHR38454:SF1">
    <property type="entry name" value="INTEGRAL MEMBRANE PROTEIN"/>
    <property type="match status" value="1"/>
</dbReference>
<feature type="transmembrane region" description="Helical" evidence="1">
    <location>
        <begin position="351"/>
        <end position="370"/>
    </location>
</feature>
<feature type="transmembrane region" description="Helical" evidence="1">
    <location>
        <begin position="844"/>
        <end position="869"/>
    </location>
</feature>
<feature type="transmembrane region" description="Helical" evidence="1">
    <location>
        <begin position="76"/>
        <end position="94"/>
    </location>
</feature>
<feature type="transmembrane region" description="Helical" evidence="1">
    <location>
        <begin position="99"/>
        <end position="122"/>
    </location>
</feature>
<feature type="transmembrane region" description="Helical" evidence="1">
    <location>
        <begin position="382"/>
        <end position="401"/>
    </location>
</feature>
<evidence type="ECO:0000313" key="3">
    <source>
        <dbReference type="Proteomes" id="UP000235682"/>
    </source>
</evidence>
<dbReference type="EMBL" id="PNHE01000013">
    <property type="protein sequence ID" value="PMC58480.1"/>
    <property type="molecule type" value="Genomic_DNA"/>
</dbReference>
<dbReference type="RefSeq" id="WP_102227698.1">
    <property type="nucleotide sequence ID" value="NZ_PNFY01000014.1"/>
</dbReference>
<evidence type="ECO:0008006" key="4">
    <source>
        <dbReference type="Google" id="ProtNLM"/>
    </source>
</evidence>
<keyword evidence="1" id="KW-1133">Transmembrane helix</keyword>
<evidence type="ECO:0000256" key="1">
    <source>
        <dbReference type="SAM" id="Phobius"/>
    </source>
</evidence>
<evidence type="ECO:0000313" key="2">
    <source>
        <dbReference type="EMBL" id="PMC58480.1"/>
    </source>
</evidence>
<reference evidence="2 3" key="1">
    <citation type="submission" date="2017-09" db="EMBL/GenBank/DDBJ databases">
        <title>Bacterial strain isolated from the female urinary microbiota.</title>
        <authorList>
            <person name="Thomas-White K."/>
            <person name="Kumar N."/>
            <person name="Forster S."/>
            <person name="Putonti C."/>
            <person name="Lawley T."/>
            <person name="Wolfe A.J."/>
        </authorList>
    </citation>
    <scope>NUCLEOTIDE SEQUENCE [LARGE SCALE GENOMIC DNA]</scope>
    <source>
        <strain evidence="2 3">UMB0852</strain>
    </source>
</reference>
<name>A0A2N6SN47_9LACT</name>
<dbReference type="STRING" id="84521.SAMN04487994_100553"/>
<feature type="transmembrane region" description="Helical" evidence="1">
    <location>
        <begin position="7"/>
        <end position="28"/>
    </location>
</feature>
<proteinExistence type="predicted"/>
<comment type="caution">
    <text evidence="2">The sequence shown here is derived from an EMBL/GenBank/DDBJ whole genome shotgun (WGS) entry which is preliminary data.</text>
</comment>
<feature type="transmembrane region" description="Helical" evidence="1">
    <location>
        <begin position="142"/>
        <end position="169"/>
    </location>
</feature>